<dbReference type="AlphaFoldDB" id="A0AAW1KH56"/>
<dbReference type="EMBL" id="JASPKY010000238">
    <property type="protein sequence ID" value="KAK9717595.1"/>
    <property type="molecule type" value="Genomic_DNA"/>
</dbReference>
<accession>A0AAW1KH56</accession>
<proteinExistence type="predicted"/>
<protein>
    <submittedName>
        <fullName evidence="2">Uncharacterized protein</fullName>
    </submittedName>
</protein>
<sequence>MAANVGEWQKSGNTFNAQNMTADLITAEDTWIRACMISDFPLSKIKTKYIVNENIKQQRTEKSIGAKLIVPVSLLPHPPDDFCLTVMPERSCIALSDVGLVYVRDLGPQSPVQSHQTKAIRDKRKRRGRSVHKAVTNAIISSHKPADRKNDKKAARLAN</sequence>
<organism evidence="2 3">
    <name type="scientific">Popillia japonica</name>
    <name type="common">Japanese beetle</name>
    <dbReference type="NCBI Taxonomy" id="7064"/>
    <lineage>
        <taxon>Eukaryota</taxon>
        <taxon>Metazoa</taxon>
        <taxon>Ecdysozoa</taxon>
        <taxon>Arthropoda</taxon>
        <taxon>Hexapoda</taxon>
        <taxon>Insecta</taxon>
        <taxon>Pterygota</taxon>
        <taxon>Neoptera</taxon>
        <taxon>Endopterygota</taxon>
        <taxon>Coleoptera</taxon>
        <taxon>Polyphaga</taxon>
        <taxon>Scarabaeiformia</taxon>
        <taxon>Scarabaeidae</taxon>
        <taxon>Rutelinae</taxon>
        <taxon>Popillia</taxon>
    </lineage>
</organism>
<evidence type="ECO:0000313" key="3">
    <source>
        <dbReference type="Proteomes" id="UP001458880"/>
    </source>
</evidence>
<gene>
    <name evidence="2" type="ORF">QE152_g23654</name>
</gene>
<name>A0AAW1KH56_POPJA</name>
<evidence type="ECO:0000256" key="1">
    <source>
        <dbReference type="SAM" id="MobiDB-lite"/>
    </source>
</evidence>
<keyword evidence="3" id="KW-1185">Reference proteome</keyword>
<comment type="caution">
    <text evidence="2">The sequence shown here is derived from an EMBL/GenBank/DDBJ whole genome shotgun (WGS) entry which is preliminary data.</text>
</comment>
<feature type="compositionally biased region" description="Basic residues" evidence="1">
    <location>
        <begin position="121"/>
        <end position="132"/>
    </location>
</feature>
<feature type="region of interest" description="Disordered" evidence="1">
    <location>
        <begin position="110"/>
        <end position="159"/>
    </location>
</feature>
<feature type="compositionally biased region" description="Basic and acidic residues" evidence="1">
    <location>
        <begin position="144"/>
        <end position="159"/>
    </location>
</feature>
<reference evidence="2 3" key="1">
    <citation type="journal article" date="2024" name="BMC Genomics">
        <title>De novo assembly and annotation of Popillia japonica's genome with initial clues to its potential as an invasive pest.</title>
        <authorList>
            <person name="Cucini C."/>
            <person name="Boschi S."/>
            <person name="Funari R."/>
            <person name="Cardaioli E."/>
            <person name="Iannotti N."/>
            <person name="Marturano G."/>
            <person name="Paoli F."/>
            <person name="Bruttini M."/>
            <person name="Carapelli A."/>
            <person name="Frati F."/>
            <person name="Nardi F."/>
        </authorList>
    </citation>
    <scope>NUCLEOTIDE SEQUENCE [LARGE SCALE GENOMIC DNA]</scope>
    <source>
        <strain evidence="2">DMR45628</strain>
    </source>
</reference>
<evidence type="ECO:0000313" key="2">
    <source>
        <dbReference type="EMBL" id="KAK9717595.1"/>
    </source>
</evidence>
<dbReference type="Proteomes" id="UP001458880">
    <property type="component" value="Unassembled WGS sequence"/>
</dbReference>